<evidence type="ECO:0000256" key="3">
    <source>
        <dbReference type="ARBA" id="ARBA00022692"/>
    </source>
</evidence>
<evidence type="ECO:0000313" key="9">
    <source>
        <dbReference type="EMBL" id="SFO65569.1"/>
    </source>
</evidence>
<dbReference type="STRING" id="655353.SAMN04488056_11074"/>
<evidence type="ECO:0000313" key="10">
    <source>
        <dbReference type="Proteomes" id="UP000199236"/>
    </source>
</evidence>
<evidence type="ECO:0000256" key="1">
    <source>
        <dbReference type="ARBA" id="ARBA00004167"/>
    </source>
</evidence>
<comment type="subcellular location">
    <subcellularLocation>
        <location evidence="1">Membrane</location>
        <topology evidence="1">Single-pass membrane protein</topology>
    </subcellularLocation>
</comment>
<dbReference type="InterPro" id="IPR036013">
    <property type="entry name" value="Band_7/SPFH_dom_sf"/>
</dbReference>
<feature type="domain" description="Band 7" evidence="8">
    <location>
        <begin position="86"/>
        <end position="266"/>
    </location>
</feature>
<keyword evidence="5" id="KW-0472">Membrane</keyword>
<name>A0A1I5IYT0_9HYPH</name>
<dbReference type="OrthoDB" id="9779595at2"/>
<comment type="function">
    <text evidence="6">HflC and HflK could encode or regulate a protease.</text>
</comment>
<dbReference type="RefSeq" id="WP_090074258.1">
    <property type="nucleotide sequence ID" value="NZ_FOVR01000010.1"/>
</dbReference>
<keyword evidence="3" id="KW-0812">Transmembrane</keyword>
<dbReference type="GO" id="GO:0016020">
    <property type="term" value="C:membrane"/>
    <property type="evidence" value="ECO:0007669"/>
    <property type="project" value="UniProtKB-SubCell"/>
</dbReference>
<dbReference type="PANTHER" id="PTHR43327:SF2">
    <property type="entry name" value="MODULATOR OF FTSH PROTEASE HFLK"/>
    <property type="match status" value="1"/>
</dbReference>
<comment type="subunit">
    <text evidence="6">HflC and HflK may interact to form a multimeric complex.</text>
</comment>
<gene>
    <name evidence="9" type="ORF">SAMN04488056_11074</name>
</gene>
<evidence type="ECO:0000256" key="4">
    <source>
        <dbReference type="ARBA" id="ARBA00022989"/>
    </source>
</evidence>
<evidence type="ECO:0000256" key="5">
    <source>
        <dbReference type="ARBA" id="ARBA00023136"/>
    </source>
</evidence>
<accession>A0A1I5IYT0</accession>
<keyword evidence="10" id="KW-1185">Reference proteome</keyword>
<dbReference type="InterPro" id="IPR010201">
    <property type="entry name" value="HflK"/>
</dbReference>
<dbReference type="SUPFAM" id="SSF117892">
    <property type="entry name" value="Band 7/SPFH domain"/>
    <property type="match status" value="1"/>
</dbReference>
<protein>
    <recommendedName>
        <fullName evidence="6">Protein HflK</fullName>
    </recommendedName>
</protein>
<dbReference type="PANTHER" id="PTHR43327">
    <property type="entry name" value="STOMATIN-LIKE PROTEIN 2, MITOCHONDRIAL"/>
    <property type="match status" value="1"/>
</dbReference>
<sequence length="379" mass="40809">MPWNNQNGGNGGPWGGGGGGRNGGPWGQGPQNQGPNPPDLEEMIRKGQERLKQVFPGGGGGSGGGSLGLKGIGLLALGAVAIWMATGFYTVKEGELGVELLLGEPIAVSTSGLNYNLPYPIGRAETVNVDQIRDVTIGSREFSNQRGSVSKRDVPEESLMLTGDENIIDVDFKVQWNIKDPEAYLFNVDSPDIAVKQVVESAMREIVGRNTMDEVQTGDRVAIQVAARELTQKMLDKYDAGVNIIQVQLQGVEPPEQVIDAFRDVQTAKADKVRMQNEAQAYANKVVPEAEGQAAKILEAANAYREQTVADARGQAQRFTEILGEYEKAPAITRKRLYLETMEQVLGSSEKIILDSKSEGGSGVVPYLPLNELTKKAGN</sequence>
<proteinExistence type="inferred from homology"/>
<dbReference type="InterPro" id="IPR020980">
    <property type="entry name" value="Membrane_HflK_N"/>
</dbReference>
<dbReference type="GO" id="GO:0006508">
    <property type="term" value="P:proteolysis"/>
    <property type="evidence" value="ECO:0007669"/>
    <property type="project" value="UniProtKB-KW"/>
</dbReference>
<keyword evidence="4" id="KW-1133">Transmembrane helix</keyword>
<dbReference type="InterPro" id="IPR050710">
    <property type="entry name" value="Band7/mec-2_domain"/>
</dbReference>
<feature type="compositionally biased region" description="Gly residues" evidence="7">
    <location>
        <begin position="8"/>
        <end position="27"/>
    </location>
</feature>
<dbReference type="EMBL" id="FOVR01000010">
    <property type="protein sequence ID" value="SFO65569.1"/>
    <property type="molecule type" value="Genomic_DNA"/>
</dbReference>
<dbReference type="Gene3D" id="3.30.479.30">
    <property type="entry name" value="Band 7 domain"/>
    <property type="match status" value="1"/>
</dbReference>
<dbReference type="NCBIfam" id="TIGR01933">
    <property type="entry name" value="hflK"/>
    <property type="match status" value="1"/>
</dbReference>
<organism evidence="9 10">
    <name type="scientific">Cohaesibacter marisflavi</name>
    <dbReference type="NCBI Taxonomy" id="655353"/>
    <lineage>
        <taxon>Bacteria</taxon>
        <taxon>Pseudomonadati</taxon>
        <taxon>Pseudomonadota</taxon>
        <taxon>Alphaproteobacteria</taxon>
        <taxon>Hyphomicrobiales</taxon>
        <taxon>Cohaesibacteraceae</taxon>
    </lineage>
</organism>
<dbReference type="CDD" id="cd03404">
    <property type="entry name" value="SPFH_HflK"/>
    <property type="match status" value="1"/>
</dbReference>
<dbReference type="GO" id="GO:0008233">
    <property type="term" value="F:peptidase activity"/>
    <property type="evidence" value="ECO:0007669"/>
    <property type="project" value="UniProtKB-KW"/>
</dbReference>
<keyword evidence="9" id="KW-0378">Hydrolase</keyword>
<dbReference type="Pfam" id="PF12221">
    <property type="entry name" value="HflK_N"/>
    <property type="match status" value="1"/>
</dbReference>
<comment type="similarity">
    <text evidence="2 6">Belongs to the band 7/mec-2 family. HflK subfamily.</text>
</comment>
<evidence type="ECO:0000259" key="8">
    <source>
        <dbReference type="SMART" id="SM00244"/>
    </source>
</evidence>
<reference evidence="9 10" key="1">
    <citation type="submission" date="2016-10" db="EMBL/GenBank/DDBJ databases">
        <authorList>
            <person name="de Groot N.N."/>
        </authorList>
    </citation>
    <scope>NUCLEOTIDE SEQUENCE [LARGE SCALE GENOMIC DNA]</scope>
    <source>
        <strain evidence="9 10">CGMCC 1.9157</strain>
    </source>
</reference>
<dbReference type="Proteomes" id="UP000199236">
    <property type="component" value="Unassembled WGS sequence"/>
</dbReference>
<dbReference type="InterPro" id="IPR001107">
    <property type="entry name" value="Band_7"/>
</dbReference>
<dbReference type="SMART" id="SM00244">
    <property type="entry name" value="PHB"/>
    <property type="match status" value="1"/>
</dbReference>
<dbReference type="AlphaFoldDB" id="A0A1I5IYT0"/>
<evidence type="ECO:0000256" key="7">
    <source>
        <dbReference type="SAM" id="MobiDB-lite"/>
    </source>
</evidence>
<evidence type="ECO:0000256" key="2">
    <source>
        <dbReference type="ARBA" id="ARBA00006971"/>
    </source>
</evidence>
<keyword evidence="9" id="KW-0645">Protease</keyword>
<evidence type="ECO:0000256" key="6">
    <source>
        <dbReference type="RuleBase" id="RU364113"/>
    </source>
</evidence>
<feature type="region of interest" description="Disordered" evidence="7">
    <location>
        <begin position="1"/>
        <end position="41"/>
    </location>
</feature>
<dbReference type="Pfam" id="PF01145">
    <property type="entry name" value="Band_7"/>
    <property type="match status" value="1"/>
</dbReference>